<dbReference type="Proteomes" id="UP000306635">
    <property type="component" value="Unassembled WGS sequence"/>
</dbReference>
<accession>A0A5R9QLJ3</accession>
<organism evidence="1 2">
    <name type="scientific">Pseudomonas nicosulfuronedens</name>
    <dbReference type="NCBI Taxonomy" id="2571105"/>
    <lineage>
        <taxon>Bacteria</taxon>
        <taxon>Pseudomonadati</taxon>
        <taxon>Pseudomonadota</taxon>
        <taxon>Gammaproteobacteria</taxon>
        <taxon>Pseudomonadales</taxon>
        <taxon>Pseudomonadaceae</taxon>
        <taxon>Pseudomonas</taxon>
    </lineage>
</organism>
<reference evidence="1 2" key="1">
    <citation type="submission" date="2019-04" db="EMBL/GenBank/DDBJ databases">
        <authorList>
            <person name="Li M."/>
        </authorList>
    </citation>
    <scope>NUCLEOTIDE SEQUENCE [LARGE SCALE GENOMIC DNA]</scope>
    <source>
        <strain evidence="1 2">LAM1902</strain>
    </source>
</reference>
<name>A0A5R9QLJ3_9PSED</name>
<gene>
    <name evidence="1" type="ORF">FAS41_29135</name>
</gene>
<sequence length="172" mass="18774">MGAAANPGCLGVLSRCLLEQLITVLWGIRSIENAESQSSAGTAQLAKAFKLNLEAGTMQVFDRSTGEDVTARYLEQERPKRRSPPSIQQQAKEADVADLYTAVYRFLSLETHGHSESPSEKSEIADLCGIHLQGIGAVSSAIGQGGVWWLVNRHWPDNESLREVLGLNQKNQ</sequence>
<comment type="caution">
    <text evidence="1">The sequence shown here is derived from an EMBL/GenBank/DDBJ whole genome shotgun (WGS) entry which is preliminary data.</text>
</comment>
<proteinExistence type="predicted"/>
<dbReference type="AlphaFoldDB" id="A0A5R9QLJ3"/>
<dbReference type="EMBL" id="SWDV01000060">
    <property type="protein sequence ID" value="TLX70077.1"/>
    <property type="molecule type" value="Genomic_DNA"/>
</dbReference>
<protein>
    <submittedName>
        <fullName evidence="1">Uncharacterized protein</fullName>
    </submittedName>
</protein>
<keyword evidence="2" id="KW-1185">Reference proteome</keyword>
<dbReference type="Pfam" id="PF18928">
    <property type="entry name" value="DUF5677"/>
    <property type="match status" value="1"/>
</dbReference>
<evidence type="ECO:0000313" key="2">
    <source>
        <dbReference type="Proteomes" id="UP000306635"/>
    </source>
</evidence>
<dbReference type="OrthoDB" id="6881299at2"/>
<evidence type="ECO:0000313" key="1">
    <source>
        <dbReference type="EMBL" id="TLX70077.1"/>
    </source>
</evidence>
<dbReference type="InterPro" id="IPR043733">
    <property type="entry name" value="DUF5677"/>
</dbReference>